<comment type="caution">
    <text evidence="1">The sequence shown here is derived from an EMBL/GenBank/DDBJ whole genome shotgun (WGS) entry which is preliminary data.</text>
</comment>
<proteinExistence type="predicted"/>
<dbReference type="AlphaFoldDB" id="A0ABD2MTB9"/>
<dbReference type="Proteomes" id="UP001516400">
    <property type="component" value="Unassembled WGS sequence"/>
</dbReference>
<name>A0ABD2MTB9_9CUCU</name>
<protein>
    <submittedName>
        <fullName evidence="1">Uncharacterized protein</fullName>
    </submittedName>
</protein>
<organism evidence="1 2">
    <name type="scientific">Cryptolaemus montrouzieri</name>
    <dbReference type="NCBI Taxonomy" id="559131"/>
    <lineage>
        <taxon>Eukaryota</taxon>
        <taxon>Metazoa</taxon>
        <taxon>Ecdysozoa</taxon>
        <taxon>Arthropoda</taxon>
        <taxon>Hexapoda</taxon>
        <taxon>Insecta</taxon>
        <taxon>Pterygota</taxon>
        <taxon>Neoptera</taxon>
        <taxon>Endopterygota</taxon>
        <taxon>Coleoptera</taxon>
        <taxon>Polyphaga</taxon>
        <taxon>Cucujiformia</taxon>
        <taxon>Coccinelloidea</taxon>
        <taxon>Coccinellidae</taxon>
        <taxon>Scymninae</taxon>
        <taxon>Scymnini</taxon>
        <taxon>Cryptolaemus</taxon>
    </lineage>
</organism>
<keyword evidence="2" id="KW-1185">Reference proteome</keyword>
<reference evidence="1 2" key="1">
    <citation type="journal article" date="2021" name="BMC Biol.">
        <title>Horizontally acquired antibacterial genes associated with adaptive radiation of ladybird beetles.</title>
        <authorList>
            <person name="Li H.S."/>
            <person name="Tang X.F."/>
            <person name="Huang Y.H."/>
            <person name="Xu Z.Y."/>
            <person name="Chen M.L."/>
            <person name="Du X.Y."/>
            <person name="Qiu B.Y."/>
            <person name="Chen P.T."/>
            <person name="Zhang W."/>
            <person name="Slipinski A."/>
            <person name="Escalona H.E."/>
            <person name="Waterhouse R.M."/>
            <person name="Zwick A."/>
            <person name="Pang H."/>
        </authorList>
    </citation>
    <scope>NUCLEOTIDE SEQUENCE [LARGE SCALE GENOMIC DNA]</scope>
    <source>
        <strain evidence="1">SYSU2018</strain>
    </source>
</reference>
<feature type="non-terminal residue" evidence="1">
    <location>
        <position position="1"/>
    </location>
</feature>
<accession>A0ABD2MTB9</accession>
<evidence type="ECO:0000313" key="2">
    <source>
        <dbReference type="Proteomes" id="UP001516400"/>
    </source>
</evidence>
<dbReference type="EMBL" id="JABFTP020000021">
    <property type="protein sequence ID" value="KAL3269389.1"/>
    <property type="molecule type" value="Genomic_DNA"/>
</dbReference>
<evidence type="ECO:0000313" key="1">
    <source>
        <dbReference type="EMBL" id="KAL3269389.1"/>
    </source>
</evidence>
<sequence length="67" mass="7897">LTPCVREITEAKLCQQRASDLKCMVLINVEIGELIDDLLFWHSKLQILKGESQFRQYRLFSVLWKSD</sequence>
<gene>
    <name evidence="1" type="ORF">HHI36_008459</name>
</gene>